<feature type="domain" description="ABC transmembrane type-2" evidence="9">
    <location>
        <begin position="129"/>
        <end position="368"/>
    </location>
</feature>
<evidence type="ECO:0000256" key="7">
    <source>
        <dbReference type="ARBA" id="ARBA00023136"/>
    </source>
</evidence>
<dbReference type="PANTHER" id="PTHR30294">
    <property type="entry name" value="MEMBRANE COMPONENT OF ABC TRANSPORTER YHHJ-RELATED"/>
    <property type="match status" value="1"/>
</dbReference>
<dbReference type="RefSeq" id="WP_013010118.1">
    <property type="nucleotide sequence ID" value="NC_013943.1"/>
</dbReference>
<evidence type="ECO:0000256" key="2">
    <source>
        <dbReference type="ARBA" id="ARBA00007783"/>
    </source>
</evidence>
<comment type="subcellular location">
    <subcellularLocation>
        <location evidence="1">Cell membrane</location>
        <topology evidence="1">Multi-pass membrane protein</topology>
    </subcellularLocation>
</comment>
<evidence type="ECO:0000313" key="10">
    <source>
        <dbReference type="EMBL" id="ADD67586.1"/>
    </source>
</evidence>
<proteinExistence type="inferred from homology"/>
<reference evidence="10 11" key="1">
    <citation type="journal article" date="2010" name="Stand. Genomic Sci.">
        <title>Complete genome sequence of Denitrovibrio acetiphilus type strain (N2460).</title>
        <authorList>
            <person name="Kiss H."/>
            <person name="Lang E."/>
            <person name="Lapidus A."/>
            <person name="Copeland A."/>
            <person name="Nolan M."/>
            <person name="Glavina Del Rio T."/>
            <person name="Chen F."/>
            <person name="Lucas S."/>
            <person name="Tice H."/>
            <person name="Cheng J.F."/>
            <person name="Han C."/>
            <person name="Goodwin L."/>
            <person name="Pitluck S."/>
            <person name="Liolios K."/>
            <person name="Pati A."/>
            <person name="Ivanova N."/>
            <person name="Mavromatis K."/>
            <person name="Chen A."/>
            <person name="Palaniappan K."/>
            <person name="Land M."/>
            <person name="Hauser L."/>
            <person name="Chang Y.J."/>
            <person name="Jeffries C.D."/>
            <person name="Detter J.C."/>
            <person name="Brettin T."/>
            <person name="Spring S."/>
            <person name="Rohde M."/>
            <person name="Goker M."/>
            <person name="Woyke T."/>
            <person name="Bristow J."/>
            <person name="Eisen J.A."/>
            <person name="Markowitz V."/>
            <person name="Hugenholtz P."/>
            <person name="Kyrpides N.C."/>
            <person name="Klenk H.P."/>
        </authorList>
    </citation>
    <scope>NUCLEOTIDE SEQUENCE [LARGE SCALE GENOMIC DNA]</scope>
    <source>
        <strain evidence="11">DSM 12809 / NBRC 114555 / N2460</strain>
    </source>
</reference>
<evidence type="ECO:0000313" key="11">
    <source>
        <dbReference type="Proteomes" id="UP000002012"/>
    </source>
</evidence>
<evidence type="ECO:0000256" key="4">
    <source>
        <dbReference type="ARBA" id="ARBA00022475"/>
    </source>
</evidence>
<dbReference type="GO" id="GO:0140359">
    <property type="term" value="F:ABC-type transporter activity"/>
    <property type="evidence" value="ECO:0007669"/>
    <property type="project" value="InterPro"/>
</dbReference>
<dbReference type="Pfam" id="PF12698">
    <property type="entry name" value="ABC2_membrane_3"/>
    <property type="match status" value="1"/>
</dbReference>
<protein>
    <submittedName>
        <fullName evidence="10">ABC-2 type transporter</fullName>
    </submittedName>
</protein>
<dbReference type="InterPro" id="IPR047817">
    <property type="entry name" value="ABC2_TM_bact-type"/>
</dbReference>
<dbReference type="InParanoid" id="D4H5G6"/>
<dbReference type="PROSITE" id="PS51012">
    <property type="entry name" value="ABC_TM2"/>
    <property type="match status" value="1"/>
</dbReference>
<feature type="transmembrane region" description="Helical" evidence="8">
    <location>
        <begin position="175"/>
        <end position="199"/>
    </location>
</feature>
<dbReference type="STRING" id="522772.Dacet_0806"/>
<dbReference type="AlphaFoldDB" id="D4H5G6"/>
<comment type="similarity">
    <text evidence="2">Belongs to the ABC-2 integral membrane protein family.</text>
</comment>
<keyword evidence="3" id="KW-0813">Transport</keyword>
<feature type="transmembrane region" description="Helical" evidence="8">
    <location>
        <begin position="253"/>
        <end position="275"/>
    </location>
</feature>
<keyword evidence="4" id="KW-1003">Cell membrane</keyword>
<evidence type="ECO:0000259" key="9">
    <source>
        <dbReference type="PROSITE" id="PS51012"/>
    </source>
</evidence>
<name>D4H5G6_DENA2</name>
<dbReference type="Gene3D" id="3.40.1710.10">
    <property type="entry name" value="abc type-2 transporter like domain"/>
    <property type="match status" value="1"/>
</dbReference>
<keyword evidence="11" id="KW-1185">Reference proteome</keyword>
<dbReference type="FunCoup" id="D4H5G6">
    <property type="interactions" value="169"/>
</dbReference>
<evidence type="ECO:0000256" key="1">
    <source>
        <dbReference type="ARBA" id="ARBA00004651"/>
    </source>
</evidence>
<keyword evidence="7 8" id="KW-0472">Membrane</keyword>
<evidence type="ECO:0000256" key="3">
    <source>
        <dbReference type="ARBA" id="ARBA00022448"/>
    </source>
</evidence>
<dbReference type="GO" id="GO:0005886">
    <property type="term" value="C:plasma membrane"/>
    <property type="evidence" value="ECO:0007669"/>
    <property type="project" value="UniProtKB-SubCell"/>
</dbReference>
<sequence precursor="true">MLLKLRAMLIKELKQMLRDPKMRMVVLGVPMVQMFVMSFALTLDVKNIDIGVLDMDKSKTTTELVSKLGSSDYFKITRYTNSFKDIHDMLDKGEIRGAVIFQTDTEKKLLSNQKADIQIIADGTMSNDAGIIFSYMNTLLNEYNIERLYRLTGSDNMPVVFNNRNLFNQNLDSSLYYVPGLIVMMIMITSILLTSIAIVREKEIGTIEQVMVTPIGRLEFIIGKTVPFFITGYATTALMFVIAFMVFDVVIKGSLILLGLIVGLNILAYLGLALLISASAYTQQQALLTAFFIMMPCALLSGFLFPIDNMPIIIQYLTVLDPMRWGFESIIGVVSKGAGVYELYQPLLWQAGHAVFFIVLASIRFKKTLE</sequence>
<dbReference type="PaxDb" id="522772-Dacet_0806"/>
<dbReference type="OrthoDB" id="9808686at2"/>
<feature type="transmembrane region" description="Helical" evidence="8">
    <location>
        <begin position="287"/>
        <end position="307"/>
    </location>
</feature>
<evidence type="ECO:0000256" key="6">
    <source>
        <dbReference type="ARBA" id="ARBA00022989"/>
    </source>
</evidence>
<dbReference type="PANTHER" id="PTHR30294:SF29">
    <property type="entry name" value="MULTIDRUG ABC TRANSPORTER PERMEASE YBHS-RELATED"/>
    <property type="match status" value="1"/>
</dbReference>
<dbReference type="eggNOG" id="COG0842">
    <property type="taxonomic scope" value="Bacteria"/>
</dbReference>
<keyword evidence="6 8" id="KW-1133">Transmembrane helix</keyword>
<feature type="transmembrane region" description="Helical" evidence="8">
    <location>
        <begin position="347"/>
        <end position="365"/>
    </location>
</feature>
<accession>D4H5G6</accession>
<dbReference type="KEGG" id="dap:Dacet_0806"/>
<organism evidence="10 11">
    <name type="scientific">Denitrovibrio acetiphilus (strain DSM 12809 / NBRC 114555 / N2460)</name>
    <dbReference type="NCBI Taxonomy" id="522772"/>
    <lineage>
        <taxon>Bacteria</taxon>
        <taxon>Pseudomonadati</taxon>
        <taxon>Deferribacterota</taxon>
        <taxon>Deferribacteres</taxon>
        <taxon>Deferribacterales</taxon>
        <taxon>Geovibrionaceae</taxon>
        <taxon>Denitrovibrio</taxon>
    </lineage>
</organism>
<dbReference type="InterPro" id="IPR051449">
    <property type="entry name" value="ABC-2_transporter_component"/>
</dbReference>
<dbReference type="EMBL" id="CP001968">
    <property type="protein sequence ID" value="ADD67586.1"/>
    <property type="molecule type" value="Genomic_DNA"/>
</dbReference>
<evidence type="ECO:0000256" key="8">
    <source>
        <dbReference type="SAM" id="Phobius"/>
    </source>
</evidence>
<feature type="transmembrane region" description="Helical" evidence="8">
    <location>
        <begin position="220"/>
        <end position="247"/>
    </location>
</feature>
<keyword evidence="5 8" id="KW-0812">Transmembrane</keyword>
<dbReference type="InterPro" id="IPR013525">
    <property type="entry name" value="ABC2_TM"/>
</dbReference>
<evidence type="ECO:0000256" key="5">
    <source>
        <dbReference type="ARBA" id="ARBA00022692"/>
    </source>
</evidence>
<dbReference type="HOGENOM" id="CLU_039483_8_3_0"/>
<gene>
    <name evidence="10" type="ordered locus">Dacet_0806</name>
</gene>
<dbReference type="Proteomes" id="UP000002012">
    <property type="component" value="Chromosome"/>
</dbReference>